<dbReference type="Proteomes" id="UP000789920">
    <property type="component" value="Unassembled WGS sequence"/>
</dbReference>
<evidence type="ECO:0000313" key="2">
    <source>
        <dbReference type="Proteomes" id="UP000789920"/>
    </source>
</evidence>
<evidence type="ECO:0000313" key="1">
    <source>
        <dbReference type="EMBL" id="CAG8851046.1"/>
    </source>
</evidence>
<comment type="caution">
    <text evidence="1">The sequence shown here is derived from an EMBL/GenBank/DDBJ whole genome shotgun (WGS) entry which is preliminary data.</text>
</comment>
<feature type="non-terminal residue" evidence="1">
    <location>
        <position position="107"/>
    </location>
</feature>
<gene>
    <name evidence="1" type="ORF">RPERSI_LOCUS36381</name>
</gene>
<feature type="non-terminal residue" evidence="1">
    <location>
        <position position="1"/>
    </location>
</feature>
<sequence>TIIDTTFINRHLDELLNDTDYKGFPVVNNVKNMLLTGYISRSELRYAMDKAKKKSGISLMSPCYFSSNLPILGSTAFIDFRPWVDQTPITISPKFPMEMTIELFRKM</sequence>
<protein>
    <submittedName>
        <fullName evidence="1">4165_t:CDS:1</fullName>
    </submittedName>
</protein>
<accession>A0ACA9SXA2</accession>
<organism evidence="1 2">
    <name type="scientific">Racocetra persica</name>
    <dbReference type="NCBI Taxonomy" id="160502"/>
    <lineage>
        <taxon>Eukaryota</taxon>
        <taxon>Fungi</taxon>
        <taxon>Fungi incertae sedis</taxon>
        <taxon>Mucoromycota</taxon>
        <taxon>Glomeromycotina</taxon>
        <taxon>Glomeromycetes</taxon>
        <taxon>Diversisporales</taxon>
        <taxon>Gigasporaceae</taxon>
        <taxon>Racocetra</taxon>
    </lineage>
</organism>
<reference evidence="1" key="1">
    <citation type="submission" date="2021-06" db="EMBL/GenBank/DDBJ databases">
        <authorList>
            <person name="Kallberg Y."/>
            <person name="Tangrot J."/>
            <person name="Rosling A."/>
        </authorList>
    </citation>
    <scope>NUCLEOTIDE SEQUENCE</scope>
    <source>
        <strain evidence="1">MA461A</strain>
    </source>
</reference>
<proteinExistence type="predicted"/>
<name>A0ACA9SXA2_9GLOM</name>
<dbReference type="EMBL" id="CAJVQC010173959">
    <property type="protein sequence ID" value="CAG8851046.1"/>
    <property type="molecule type" value="Genomic_DNA"/>
</dbReference>
<keyword evidence="2" id="KW-1185">Reference proteome</keyword>